<comment type="pathway">
    <text evidence="5">Cofactor biosynthesis; coenzyme A biosynthesis; CoA from (R)-pantothenate: step 5/5.</text>
</comment>
<dbReference type="InterPro" id="IPR001977">
    <property type="entry name" value="Depp_CoAkinase"/>
</dbReference>
<proteinExistence type="inferred from homology"/>
<comment type="subcellular location">
    <subcellularLocation>
        <location evidence="5">Cytoplasm</location>
    </subcellularLocation>
</comment>
<keyword evidence="5 7" id="KW-0808">Transferase</keyword>
<dbReference type="InterPro" id="IPR027417">
    <property type="entry name" value="P-loop_NTPase"/>
</dbReference>
<dbReference type="PANTHER" id="PTHR10695:SF46">
    <property type="entry name" value="BIFUNCTIONAL COENZYME A SYNTHASE-RELATED"/>
    <property type="match status" value="1"/>
</dbReference>
<reference evidence="7 8" key="1">
    <citation type="journal article" date="2016" name="Int. J. Syst. Evol. Microbiol.">
        <title>Acidipila dinghuensis sp. nov., an acidobacterium isolated from forest soil.</title>
        <authorList>
            <person name="Jiang Y.W."/>
            <person name="Wang J."/>
            <person name="Chen M.H."/>
            <person name="Lv Y.Y."/>
            <person name="Qiu L.H."/>
        </authorList>
    </citation>
    <scope>NUCLEOTIDE SEQUENCE [LARGE SCALE GENOMIC DNA]</scope>
    <source>
        <strain evidence="7 8">DHOF10</strain>
    </source>
</reference>
<sequence length="217" mass="24001">MLRVGLTGGLGSGKTTVSQILRELGAQVLEADLVGRQMMEPGHAVYDAVVRQFGPEVVRGDGTLDRKRLAELAFAGNRLAELTKIVHPPVIAAEERWCRRVAEQDPSAVAVVESALIFESVKQGTVPGWRQRFDRVILVTAPETLRIQRYVERIQLQGTRLSLAELEADARGRIAAQMPDSEKIPLADYVIHNDSSLESTRRQTQHIYAELKAAARV</sequence>
<dbReference type="GO" id="GO:0005737">
    <property type="term" value="C:cytoplasm"/>
    <property type="evidence" value="ECO:0007669"/>
    <property type="project" value="UniProtKB-SubCell"/>
</dbReference>
<dbReference type="CDD" id="cd02022">
    <property type="entry name" value="DPCK"/>
    <property type="match status" value="1"/>
</dbReference>
<protein>
    <recommendedName>
        <fullName evidence="5 6">Dephospho-CoA kinase</fullName>
        <ecNumber evidence="5 6">2.7.1.24</ecNumber>
    </recommendedName>
    <alternativeName>
        <fullName evidence="5">Dephosphocoenzyme A kinase</fullName>
    </alternativeName>
</protein>
<dbReference type="RefSeq" id="WP_129207673.1">
    <property type="nucleotide sequence ID" value="NZ_BMGU01000001.1"/>
</dbReference>
<keyword evidence="8" id="KW-1185">Reference proteome</keyword>
<dbReference type="UniPathway" id="UPA00241">
    <property type="reaction ID" value="UER00356"/>
</dbReference>
<evidence type="ECO:0000256" key="3">
    <source>
        <dbReference type="ARBA" id="ARBA00022840"/>
    </source>
</evidence>
<keyword evidence="2 5" id="KW-0547">Nucleotide-binding</keyword>
<evidence type="ECO:0000256" key="1">
    <source>
        <dbReference type="ARBA" id="ARBA00009018"/>
    </source>
</evidence>
<keyword evidence="5" id="KW-0963">Cytoplasm</keyword>
<dbReference type="Proteomes" id="UP000290253">
    <property type="component" value="Unassembled WGS sequence"/>
</dbReference>
<keyword evidence="5 7" id="KW-0418">Kinase</keyword>
<keyword evidence="3 5" id="KW-0067">ATP-binding</keyword>
<feature type="binding site" evidence="5">
    <location>
        <begin position="11"/>
        <end position="16"/>
    </location>
    <ligand>
        <name>ATP</name>
        <dbReference type="ChEBI" id="CHEBI:30616"/>
    </ligand>
</feature>
<dbReference type="PANTHER" id="PTHR10695">
    <property type="entry name" value="DEPHOSPHO-COA KINASE-RELATED"/>
    <property type="match status" value="1"/>
</dbReference>
<dbReference type="AlphaFoldDB" id="A0A4Q1SJQ4"/>
<gene>
    <name evidence="5" type="primary">coaE</name>
    <name evidence="7" type="ORF">ESZ00_08565</name>
</gene>
<organism evidence="7 8">
    <name type="scientific">Silvibacterium dinghuense</name>
    <dbReference type="NCBI Taxonomy" id="1560006"/>
    <lineage>
        <taxon>Bacteria</taxon>
        <taxon>Pseudomonadati</taxon>
        <taxon>Acidobacteriota</taxon>
        <taxon>Terriglobia</taxon>
        <taxon>Terriglobales</taxon>
        <taxon>Acidobacteriaceae</taxon>
        <taxon>Silvibacterium</taxon>
    </lineage>
</organism>
<dbReference type="NCBIfam" id="TIGR00152">
    <property type="entry name" value="dephospho-CoA kinase"/>
    <property type="match status" value="1"/>
</dbReference>
<name>A0A4Q1SJQ4_9BACT</name>
<dbReference type="GO" id="GO:0005524">
    <property type="term" value="F:ATP binding"/>
    <property type="evidence" value="ECO:0007669"/>
    <property type="project" value="UniProtKB-UniRule"/>
</dbReference>
<evidence type="ECO:0000256" key="5">
    <source>
        <dbReference type="HAMAP-Rule" id="MF_00376"/>
    </source>
</evidence>
<dbReference type="Pfam" id="PF01121">
    <property type="entry name" value="CoaE"/>
    <property type="match status" value="1"/>
</dbReference>
<evidence type="ECO:0000313" key="8">
    <source>
        <dbReference type="Proteomes" id="UP000290253"/>
    </source>
</evidence>
<dbReference type="GO" id="GO:0004140">
    <property type="term" value="F:dephospho-CoA kinase activity"/>
    <property type="evidence" value="ECO:0007669"/>
    <property type="project" value="UniProtKB-UniRule"/>
</dbReference>
<dbReference type="EMBL" id="SDMK01000001">
    <property type="protein sequence ID" value="RXS97894.1"/>
    <property type="molecule type" value="Genomic_DNA"/>
</dbReference>
<dbReference type="HAMAP" id="MF_00376">
    <property type="entry name" value="Dephospho_CoA_kinase"/>
    <property type="match status" value="1"/>
</dbReference>
<dbReference type="SUPFAM" id="SSF52540">
    <property type="entry name" value="P-loop containing nucleoside triphosphate hydrolases"/>
    <property type="match status" value="1"/>
</dbReference>
<dbReference type="PROSITE" id="PS51219">
    <property type="entry name" value="DPCK"/>
    <property type="match status" value="1"/>
</dbReference>
<comment type="function">
    <text evidence="5">Catalyzes the phosphorylation of the 3'-hydroxyl group of dephosphocoenzyme A to form coenzyme A.</text>
</comment>
<keyword evidence="4 5" id="KW-0173">Coenzyme A biosynthesis</keyword>
<evidence type="ECO:0000313" key="7">
    <source>
        <dbReference type="EMBL" id="RXS97894.1"/>
    </source>
</evidence>
<dbReference type="OrthoDB" id="9812943at2"/>
<dbReference type="Gene3D" id="3.40.50.300">
    <property type="entry name" value="P-loop containing nucleotide triphosphate hydrolases"/>
    <property type="match status" value="1"/>
</dbReference>
<dbReference type="EC" id="2.7.1.24" evidence="5 6"/>
<evidence type="ECO:0000256" key="4">
    <source>
        <dbReference type="ARBA" id="ARBA00022993"/>
    </source>
</evidence>
<comment type="catalytic activity">
    <reaction evidence="5">
        <text>3'-dephospho-CoA + ATP = ADP + CoA + H(+)</text>
        <dbReference type="Rhea" id="RHEA:18245"/>
        <dbReference type="ChEBI" id="CHEBI:15378"/>
        <dbReference type="ChEBI" id="CHEBI:30616"/>
        <dbReference type="ChEBI" id="CHEBI:57287"/>
        <dbReference type="ChEBI" id="CHEBI:57328"/>
        <dbReference type="ChEBI" id="CHEBI:456216"/>
        <dbReference type="EC" id="2.7.1.24"/>
    </reaction>
</comment>
<comment type="similarity">
    <text evidence="1 5">Belongs to the CoaE family.</text>
</comment>
<evidence type="ECO:0000256" key="2">
    <source>
        <dbReference type="ARBA" id="ARBA00022741"/>
    </source>
</evidence>
<dbReference type="GO" id="GO:0015937">
    <property type="term" value="P:coenzyme A biosynthetic process"/>
    <property type="evidence" value="ECO:0007669"/>
    <property type="project" value="UniProtKB-UniRule"/>
</dbReference>
<comment type="caution">
    <text evidence="7">The sequence shown here is derived from an EMBL/GenBank/DDBJ whole genome shotgun (WGS) entry which is preliminary data.</text>
</comment>
<evidence type="ECO:0000256" key="6">
    <source>
        <dbReference type="NCBIfam" id="TIGR00152"/>
    </source>
</evidence>
<accession>A0A4Q1SJQ4</accession>